<dbReference type="PRINTS" id="PR00773">
    <property type="entry name" value="GRPEPROTEIN"/>
</dbReference>
<dbReference type="InterPro" id="IPR000740">
    <property type="entry name" value="GrpE"/>
</dbReference>
<evidence type="ECO:0000256" key="4">
    <source>
        <dbReference type="ARBA" id="ARBA00023128"/>
    </source>
</evidence>
<name>A0A7M7KQ43_VARDE</name>
<dbReference type="GO" id="GO:0000774">
    <property type="term" value="F:adenyl-nucleotide exchange factor activity"/>
    <property type="evidence" value="ECO:0007669"/>
    <property type="project" value="InterPro"/>
</dbReference>
<evidence type="ECO:0000313" key="9">
    <source>
        <dbReference type="EnsemblMetazoa" id="XP_022669049"/>
    </source>
</evidence>
<dbReference type="KEGG" id="vde:111253624"/>
<dbReference type="InParanoid" id="A0A7M7KQ43"/>
<dbReference type="OMA" id="YERHAET"/>
<keyword evidence="10" id="KW-1185">Reference proteome</keyword>
<comment type="function">
    <text evidence="6">Essential component of the PAM complex, a complex required for the translocation of transit peptide-containing proteins from the inner membrane into the mitochondrial matrix in an ATP-dependent manner. Seems to control the nucleotide-dependent binding of mitochondrial HSP70 to substrate proteins.</text>
</comment>
<dbReference type="Pfam" id="PF01025">
    <property type="entry name" value="GrpE"/>
    <property type="match status" value="1"/>
</dbReference>
<dbReference type="OrthoDB" id="201635at2759"/>
<comment type="subcellular location">
    <subcellularLocation>
        <location evidence="1 7">Mitochondrion matrix</location>
    </subcellularLocation>
</comment>
<dbReference type="FunCoup" id="A0A7M7KQ43">
    <property type="interactions" value="1716"/>
</dbReference>
<dbReference type="AlphaFoldDB" id="A0A7M7KQ43"/>
<organism evidence="9 10">
    <name type="scientific">Varroa destructor</name>
    <name type="common">Honeybee mite</name>
    <dbReference type="NCBI Taxonomy" id="109461"/>
    <lineage>
        <taxon>Eukaryota</taxon>
        <taxon>Metazoa</taxon>
        <taxon>Ecdysozoa</taxon>
        <taxon>Arthropoda</taxon>
        <taxon>Chelicerata</taxon>
        <taxon>Arachnida</taxon>
        <taxon>Acari</taxon>
        <taxon>Parasitiformes</taxon>
        <taxon>Mesostigmata</taxon>
        <taxon>Gamasina</taxon>
        <taxon>Dermanyssoidea</taxon>
        <taxon>Varroidae</taxon>
        <taxon>Varroa</taxon>
    </lineage>
</organism>
<evidence type="ECO:0000256" key="6">
    <source>
        <dbReference type="ARBA" id="ARBA00045572"/>
    </source>
</evidence>
<dbReference type="CTD" id="36508"/>
<evidence type="ECO:0000256" key="5">
    <source>
        <dbReference type="ARBA" id="ARBA00023186"/>
    </source>
</evidence>
<dbReference type="InterPro" id="IPR013805">
    <property type="entry name" value="GrpE_CC"/>
</dbReference>
<dbReference type="GeneID" id="111253624"/>
<dbReference type="Gene3D" id="2.30.22.10">
    <property type="entry name" value="Head domain of nucleotide exchange factor GrpE"/>
    <property type="match status" value="1"/>
</dbReference>
<evidence type="ECO:0000256" key="1">
    <source>
        <dbReference type="ARBA" id="ARBA00004305"/>
    </source>
</evidence>
<evidence type="ECO:0000256" key="8">
    <source>
        <dbReference type="RuleBase" id="RU004478"/>
    </source>
</evidence>
<dbReference type="FunFam" id="2.30.22.10:FF:000002">
    <property type="entry name" value="GrpE protein homolog"/>
    <property type="match status" value="1"/>
</dbReference>
<dbReference type="GO" id="GO:0051082">
    <property type="term" value="F:unfolded protein binding"/>
    <property type="evidence" value="ECO:0007669"/>
    <property type="project" value="TreeGrafter"/>
</dbReference>
<comment type="similarity">
    <text evidence="2 8">Belongs to the GrpE family.</text>
</comment>
<dbReference type="GO" id="GO:0051087">
    <property type="term" value="F:protein-folding chaperone binding"/>
    <property type="evidence" value="ECO:0007669"/>
    <property type="project" value="InterPro"/>
</dbReference>
<reference evidence="9" key="1">
    <citation type="submission" date="2021-01" db="UniProtKB">
        <authorList>
            <consortium name="EnsemblMetazoa"/>
        </authorList>
    </citation>
    <scope>IDENTIFICATION</scope>
</reference>
<keyword evidence="3" id="KW-0809">Transit peptide</keyword>
<dbReference type="PANTHER" id="PTHR21237">
    <property type="entry name" value="GRPE PROTEIN"/>
    <property type="match status" value="1"/>
</dbReference>
<evidence type="ECO:0000256" key="7">
    <source>
        <dbReference type="RuleBase" id="RU000640"/>
    </source>
</evidence>
<evidence type="ECO:0000313" key="10">
    <source>
        <dbReference type="Proteomes" id="UP000594260"/>
    </source>
</evidence>
<dbReference type="FunFam" id="3.90.20.20:FF:000003">
    <property type="entry name" value="GrpE protein homolog"/>
    <property type="match status" value="1"/>
</dbReference>
<dbReference type="InterPro" id="IPR009012">
    <property type="entry name" value="GrpE_head"/>
</dbReference>
<evidence type="ECO:0000256" key="2">
    <source>
        <dbReference type="ARBA" id="ARBA00009054"/>
    </source>
</evidence>
<dbReference type="HAMAP" id="MF_01151">
    <property type="entry name" value="GrpE"/>
    <property type="match status" value="1"/>
</dbReference>
<dbReference type="GO" id="GO:0006457">
    <property type="term" value="P:protein folding"/>
    <property type="evidence" value="ECO:0007669"/>
    <property type="project" value="InterPro"/>
</dbReference>
<dbReference type="GO" id="GO:0030150">
    <property type="term" value="P:protein import into mitochondrial matrix"/>
    <property type="evidence" value="ECO:0007669"/>
    <property type="project" value="TreeGrafter"/>
</dbReference>
<dbReference type="Gene3D" id="3.90.20.20">
    <property type="match status" value="1"/>
</dbReference>
<proteinExistence type="inferred from homology"/>
<accession>A0A7M7KQ43</accession>
<dbReference type="EnsemblMetazoa" id="XM_022813314">
    <property type="protein sequence ID" value="XP_022669049"/>
    <property type="gene ID" value="LOC111253624"/>
</dbReference>
<dbReference type="PROSITE" id="PS01071">
    <property type="entry name" value="GRPE"/>
    <property type="match status" value="1"/>
</dbReference>
<dbReference type="Proteomes" id="UP000594260">
    <property type="component" value="Unplaced"/>
</dbReference>
<keyword evidence="4 7" id="KW-0496">Mitochondrion</keyword>
<sequence>MASNVTNMCAMNLCRFMRQLIIQGGRQDAISRMFSTTPHLATEKPLEGEATEKPPAVDPAEYEKLRQRTANLLQNVKELDDKYKRSLADSENLRMRLTKQIEDTKVFGIQKFCTDLLEIADVLQIACEAVPKEELEKNPYLKNLFEGLQMTESQLQSVFRRHGLTQINPLGEKFNPNEHEAVFMAEDKSKEVDSIAVVSKLGYRLRDRVIRPALVGVVKH</sequence>
<dbReference type="SUPFAM" id="SSF51064">
    <property type="entry name" value="Head domain of nucleotide exchange factor GrpE"/>
    <property type="match status" value="1"/>
</dbReference>
<dbReference type="PANTHER" id="PTHR21237:SF23">
    <property type="entry name" value="GRPE PROTEIN HOMOLOG, MITOCHONDRIAL"/>
    <property type="match status" value="1"/>
</dbReference>
<dbReference type="CDD" id="cd00446">
    <property type="entry name" value="GrpE"/>
    <property type="match status" value="1"/>
</dbReference>
<keyword evidence="5 7" id="KW-0143">Chaperone</keyword>
<evidence type="ECO:0000256" key="3">
    <source>
        <dbReference type="ARBA" id="ARBA00022946"/>
    </source>
</evidence>
<dbReference type="GO" id="GO:0001405">
    <property type="term" value="C:PAM complex, Tim23 associated import motor"/>
    <property type="evidence" value="ECO:0007669"/>
    <property type="project" value="TreeGrafter"/>
</dbReference>
<dbReference type="RefSeq" id="XP_022669049.1">
    <property type="nucleotide sequence ID" value="XM_022813314.1"/>
</dbReference>
<protein>
    <recommendedName>
        <fullName evidence="7">GrpE protein homolog</fullName>
    </recommendedName>
</protein>
<dbReference type="GO" id="GO:0042803">
    <property type="term" value="F:protein homodimerization activity"/>
    <property type="evidence" value="ECO:0007669"/>
    <property type="project" value="InterPro"/>
</dbReference>
<dbReference type="SUPFAM" id="SSF58014">
    <property type="entry name" value="Coiled-coil domain of nucleotide exchange factor GrpE"/>
    <property type="match status" value="1"/>
</dbReference>